<dbReference type="EMBL" id="JAUEPO010000007">
    <property type="protein sequence ID" value="KAK3317337.1"/>
    <property type="molecule type" value="Genomic_DNA"/>
</dbReference>
<gene>
    <name evidence="9" type="ORF">B0T19DRAFT_405038</name>
</gene>
<keyword evidence="2 7" id="KW-0812">Transmembrane</keyword>
<organism evidence="9 10">
    <name type="scientific">Cercophora scortea</name>
    <dbReference type="NCBI Taxonomy" id="314031"/>
    <lineage>
        <taxon>Eukaryota</taxon>
        <taxon>Fungi</taxon>
        <taxon>Dikarya</taxon>
        <taxon>Ascomycota</taxon>
        <taxon>Pezizomycotina</taxon>
        <taxon>Sordariomycetes</taxon>
        <taxon>Sordariomycetidae</taxon>
        <taxon>Sordariales</taxon>
        <taxon>Lasiosphaeriaceae</taxon>
        <taxon>Cercophora</taxon>
    </lineage>
</organism>
<evidence type="ECO:0000259" key="8">
    <source>
        <dbReference type="Pfam" id="PF20684"/>
    </source>
</evidence>
<feature type="domain" description="Rhodopsin" evidence="8">
    <location>
        <begin position="53"/>
        <end position="292"/>
    </location>
</feature>
<feature type="transmembrane region" description="Helical" evidence="7">
    <location>
        <begin position="192"/>
        <end position="219"/>
    </location>
</feature>
<accession>A0AAE0I362</accession>
<dbReference type="AlphaFoldDB" id="A0AAE0I362"/>
<feature type="transmembrane region" description="Helical" evidence="7">
    <location>
        <begin position="109"/>
        <end position="132"/>
    </location>
</feature>
<dbReference type="PANTHER" id="PTHR33048">
    <property type="entry name" value="PTH11-LIKE INTEGRAL MEMBRANE PROTEIN (AFU_ORTHOLOGUE AFUA_5G11245)"/>
    <property type="match status" value="1"/>
</dbReference>
<feature type="transmembrane region" description="Helical" evidence="7">
    <location>
        <begin position="231"/>
        <end position="251"/>
    </location>
</feature>
<name>A0AAE0I362_9PEZI</name>
<dbReference type="GO" id="GO:0016020">
    <property type="term" value="C:membrane"/>
    <property type="evidence" value="ECO:0007669"/>
    <property type="project" value="UniProtKB-SubCell"/>
</dbReference>
<keyword evidence="10" id="KW-1185">Reference proteome</keyword>
<dbReference type="InterPro" id="IPR049326">
    <property type="entry name" value="Rhodopsin_dom_fungi"/>
</dbReference>
<comment type="caution">
    <text evidence="9">The sequence shown here is derived from an EMBL/GenBank/DDBJ whole genome shotgun (WGS) entry which is preliminary data.</text>
</comment>
<feature type="transmembrane region" description="Helical" evidence="7">
    <location>
        <begin position="144"/>
        <end position="167"/>
    </location>
</feature>
<evidence type="ECO:0000313" key="9">
    <source>
        <dbReference type="EMBL" id="KAK3317337.1"/>
    </source>
</evidence>
<sequence length="420" mass="45662">MDSLPPGYDLCAIPAGPPPAGQTSNLVNPTSLAEVTIAICVITTAAAVFFAVARMFVNWHKLTLSDYFMASSTALTITYTGLIITLSRYNRHQWDVPACWFNARYIQIIYAQVTLVGPVLFLSKSAIFLLYRQLFASDAKALRIPIWVGLISTFLIYFPSIPLSAIFEAPRVGQSWEEFLLEQSKLTGTAPLIYWGIVQGSLSVAIDLYIFILPLPILARLRLHRRKKIRLLAVFGTAAIGVATSVVALVFRVELLKPGDSTWQQACLAMCVVAENNVAIIVGSMPAFASFMRVHVAQSASFQSLRSKFIGGSGGSSGKSGYSSSEGGGHVGLPGDPRGTFGSPMNVARKQPGYYELNDTELMKSQFSTVDNSTISGTPVKGMREQEMEEGRIVRTVDIVQLSHADNDGDGTRLNTHNLV</sequence>
<dbReference type="Pfam" id="PF20684">
    <property type="entry name" value="Fung_rhodopsin"/>
    <property type="match status" value="1"/>
</dbReference>
<reference evidence="9" key="2">
    <citation type="submission" date="2023-06" db="EMBL/GenBank/DDBJ databases">
        <authorList>
            <consortium name="Lawrence Berkeley National Laboratory"/>
            <person name="Haridas S."/>
            <person name="Hensen N."/>
            <person name="Bonometti L."/>
            <person name="Westerberg I."/>
            <person name="Brannstrom I.O."/>
            <person name="Guillou S."/>
            <person name="Cros-Aarteil S."/>
            <person name="Calhoun S."/>
            <person name="Kuo A."/>
            <person name="Mondo S."/>
            <person name="Pangilinan J."/>
            <person name="Riley R."/>
            <person name="Labutti K."/>
            <person name="Andreopoulos B."/>
            <person name="Lipzen A."/>
            <person name="Chen C."/>
            <person name="Yanf M."/>
            <person name="Daum C."/>
            <person name="Ng V."/>
            <person name="Clum A."/>
            <person name="Steindorff A."/>
            <person name="Ohm R."/>
            <person name="Martin F."/>
            <person name="Silar P."/>
            <person name="Natvig D."/>
            <person name="Lalanne C."/>
            <person name="Gautier V."/>
            <person name="Ament-Velasquez S.L."/>
            <person name="Kruys A."/>
            <person name="Hutchinson M.I."/>
            <person name="Powell A.J."/>
            <person name="Barry K."/>
            <person name="Miller A.N."/>
            <person name="Grigoriev I.V."/>
            <person name="Debuchy R."/>
            <person name="Gladieux P."/>
            <person name="Thoren M.H."/>
            <person name="Johannesson H."/>
        </authorList>
    </citation>
    <scope>NUCLEOTIDE SEQUENCE</scope>
    <source>
        <strain evidence="9">SMH4131-1</strain>
    </source>
</reference>
<evidence type="ECO:0000256" key="6">
    <source>
        <dbReference type="SAM" id="MobiDB-lite"/>
    </source>
</evidence>
<evidence type="ECO:0000256" key="1">
    <source>
        <dbReference type="ARBA" id="ARBA00004141"/>
    </source>
</evidence>
<dbReference type="Proteomes" id="UP001286456">
    <property type="component" value="Unassembled WGS sequence"/>
</dbReference>
<keyword evidence="4 7" id="KW-0472">Membrane</keyword>
<evidence type="ECO:0000256" key="2">
    <source>
        <dbReference type="ARBA" id="ARBA00022692"/>
    </source>
</evidence>
<evidence type="ECO:0000313" key="10">
    <source>
        <dbReference type="Proteomes" id="UP001286456"/>
    </source>
</evidence>
<keyword evidence="3 7" id="KW-1133">Transmembrane helix</keyword>
<protein>
    <recommendedName>
        <fullName evidence="8">Rhodopsin domain-containing protein</fullName>
    </recommendedName>
</protein>
<evidence type="ECO:0000256" key="4">
    <source>
        <dbReference type="ARBA" id="ARBA00023136"/>
    </source>
</evidence>
<feature type="transmembrane region" description="Helical" evidence="7">
    <location>
        <begin position="68"/>
        <end position="89"/>
    </location>
</feature>
<comment type="similarity">
    <text evidence="5">Belongs to the SAT4 family.</text>
</comment>
<feature type="region of interest" description="Disordered" evidence="6">
    <location>
        <begin position="313"/>
        <end position="345"/>
    </location>
</feature>
<evidence type="ECO:0000256" key="5">
    <source>
        <dbReference type="ARBA" id="ARBA00038359"/>
    </source>
</evidence>
<comment type="subcellular location">
    <subcellularLocation>
        <location evidence="1">Membrane</location>
        <topology evidence="1">Multi-pass membrane protein</topology>
    </subcellularLocation>
</comment>
<feature type="transmembrane region" description="Helical" evidence="7">
    <location>
        <begin position="35"/>
        <end position="56"/>
    </location>
</feature>
<dbReference type="PANTHER" id="PTHR33048:SF47">
    <property type="entry name" value="INTEGRAL MEMBRANE PROTEIN-RELATED"/>
    <property type="match status" value="1"/>
</dbReference>
<reference evidence="9" key="1">
    <citation type="journal article" date="2023" name="Mol. Phylogenet. Evol.">
        <title>Genome-scale phylogeny and comparative genomics of the fungal order Sordariales.</title>
        <authorList>
            <person name="Hensen N."/>
            <person name="Bonometti L."/>
            <person name="Westerberg I."/>
            <person name="Brannstrom I.O."/>
            <person name="Guillou S."/>
            <person name="Cros-Aarteil S."/>
            <person name="Calhoun S."/>
            <person name="Haridas S."/>
            <person name="Kuo A."/>
            <person name="Mondo S."/>
            <person name="Pangilinan J."/>
            <person name="Riley R."/>
            <person name="LaButti K."/>
            <person name="Andreopoulos B."/>
            <person name="Lipzen A."/>
            <person name="Chen C."/>
            <person name="Yan M."/>
            <person name="Daum C."/>
            <person name="Ng V."/>
            <person name="Clum A."/>
            <person name="Steindorff A."/>
            <person name="Ohm R.A."/>
            <person name="Martin F."/>
            <person name="Silar P."/>
            <person name="Natvig D.O."/>
            <person name="Lalanne C."/>
            <person name="Gautier V."/>
            <person name="Ament-Velasquez S.L."/>
            <person name="Kruys A."/>
            <person name="Hutchinson M.I."/>
            <person name="Powell A.J."/>
            <person name="Barry K."/>
            <person name="Miller A.N."/>
            <person name="Grigoriev I.V."/>
            <person name="Debuchy R."/>
            <person name="Gladieux P."/>
            <person name="Hiltunen Thoren M."/>
            <person name="Johannesson H."/>
        </authorList>
    </citation>
    <scope>NUCLEOTIDE SEQUENCE</scope>
    <source>
        <strain evidence="9">SMH4131-1</strain>
    </source>
</reference>
<evidence type="ECO:0000256" key="3">
    <source>
        <dbReference type="ARBA" id="ARBA00022989"/>
    </source>
</evidence>
<evidence type="ECO:0000256" key="7">
    <source>
        <dbReference type="SAM" id="Phobius"/>
    </source>
</evidence>
<proteinExistence type="inferred from homology"/>
<dbReference type="InterPro" id="IPR052337">
    <property type="entry name" value="SAT4-like"/>
</dbReference>